<sequence>MRKPVDCPATKCGGLAVPGNSNVGAAVAAKLRKGLWSPEEDERLVAYMLRSGQGSWSDVARNAGLHRCGKSCRLRWINYLRPDLKRGAFSPQEEDFIVNLHAILGNRWSQIAARLPGRTDNEIKNFWNSTIKKRLKMSSAASSPATTECASPPEPKHDGGSASCLDLTSLDDGSHHAMKSAWRMDSSSSSSSSSSMQQQSREPMMATAAARVYGGLLLPLPDQFCGVAPSADTSAPPFFHDHASFNQVSPLHGGSYYRHGMSVEGGSGCFTGEEAVVGGGSEHSVLFNVPPLLEPMAAALQGQTLMASSGGNIDGNNHRKINTSADATTLRSSVTDNNKNSVVSYWEQHGHQQHMSRNVVMGEWDLEELMKDVSSLPFLDFQVE</sequence>
<name>A0ACD5Y8P3_AVESA</name>
<accession>A0ACD5Y8P3</accession>
<keyword evidence="2" id="KW-1185">Reference proteome</keyword>
<reference evidence="1" key="2">
    <citation type="submission" date="2025-09" db="UniProtKB">
        <authorList>
            <consortium name="EnsemblPlants"/>
        </authorList>
    </citation>
    <scope>IDENTIFICATION</scope>
</reference>
<organism evidence="1 2">
    <name type="scientific">Avena sativa</name>
    <name type="common">Oat</name>
    <dbReference type="NCBI Taxonomy" id="4498"/>
    <lineage>
        <taxon>Eukaryota</taxon>
        <taxon>Viridiplantae</taxon>
        <taxon>Streptophyta</taxon>
        <taxon>Embryophyta</taxon>
        <taxon>Tracheophyta</taxon>
        <taxon>Spermatophyta</taxon>
        <taxon>Magnoliopsida</taxon>
        <taxon>Liliopsida</taxon>
        <taxon>Poales</taxon>
        <taxon>Poaceae</taxon>
        <taxon>BOP clade</taxon>
        <taxon>Pooideae</taxon>
        <taxon>Poodae</taxon>
        <taxon>Poeae</taxon>
        <taxon>Poeae Chloroplast Group 1 (Aveneae type)</taxon>
        <taxon>Aveninae</taxon>
        <taxon>Avena</taxon>
    </lineage>
</organism>
<dbReference type="Proteomes" id="UP001732700">
    <property type="component" value="Chromosome 5C"/>
</dbReference>
<evidence type="ECO:0000313" key="2">
    <source>
        <dbReference type="Proteomes" id="UP001732700"/>
    </source>
</evidence>
<dbReference type="EnsemblPlants" id="AVESA.00010b.r2.5CG0914320.1">
    <property type="protein sequence ID" value="AVESA.00010b.r2.5CG0914320.1.CDS"/>
    <property type="gene ID" value="AVESA.00010b.r2.5CG0914320"/>
</dbReference>
<proteinExistence type="predicted"/>
<reference evidence="1" key="1">
    <citation type="submission" date="2021-05" db="EMBL/GenBank/DDBJ databases">
        <authorList>
            <person name="Scholz U."/>
            <person name="Mascher M."/>
            <person name="Fiebig A."/>
        </authorList>
    </citation>
    <scope>NUCLEOTIDE SEQUENCE [LARGE SCALE GENOMIC DNA]</scope>
</reference>
<evidence type="ECO:0000313" key="1">
    <source>
        <dbReference type="EnsemblPlants" id="AVESA.00010b.r2.5CG0914320.1.CDS"/>
    </source>
</evidence>
<protein>
    <submittedName>
        <fullName evidence="1">Uncharacterized protein</fullName>
    </submittedName>
</protein>